<dbReference type="InterPro" id="IPR020610">
    <property type="entry name" value="Thiolase_AS"/>
</dbReference>
<evidence type="ECO:0000259" key="6">
    <source>
        <dbReference type="Pfam" id="PF00108"/>
    </source>
</evidence>
<evidence type="ECO:0000313" key="9">
    <source>
        <dbReference type="Proteomes" id="UP000594464"/>
    </source>
</evidence>
<evidence type="ECO:0000256" key="4">
    <source>
        <dbReference type="PIRSR" id="PIRSR000429-1"/>
    </source>
</evidence>
<dbReference type="Pfam" id="PF02803">
    <property type="entry name" value="Thiolase_C"/>
    <property type="match status" value="1"/>
</dbReference>
<dbReference type="SUPFAM" id="SSF53901">
    <property type="entry name" value="Thiolase-like"/>
    <property type="match status" value="2"/>
</dbReference>
<evidence type="ECO:0000256" key="3">
    <source>
        <dbReference type="ARBA" id="ARBA00023315"/>
    </source>
</evidence>
<dbReference type="PIRSF" id="PIRSF000429">
    <property type="entry name" value="Ac-CoA_Ac_transf"/>
    <property type="match status" value="1"/>
</dbReference>
<dbReference type="AlphaFoldDB" id="A0A7T0G2H2"/>
<dbReference type="KEGG" id="nva:G3M78_02490"/>
<dbReference type="GO" id="GO:0003988">
    <property type="term" value="F:acetyl-CoA C-acyltransferase activity"/>
    <property type="evidence" value="ECO:0007669"/>
    <property type="project" value="UniProtKB-ARBA"/>
</dbReference>
<dbReference type="InterPro" id="IPR016039">
    <property type="entry name" value="Thiolase-like"/>
</dbReference>
<feature type="active site" description="Proton acceptor" evidence="4">
    <location>
        <position position="377"/>
    </location>
</feature>
<accession>A0A7T0G2H2</accession>
<evidence type="ECO:0000313" key="8">
    <source>
        <dbReference type="EMBL" id="QPJ64324.1"/>
    </source>
</evidence>
<dbReference type="InterPro" id="IPR020616">
    <property type="entry name" value="Thiolase_N"/>
</dbReference>
<organism evidence="8 9">
    <name type="scientific">Candidatus Nitrohelix vancouverensis</name>
    <dbReference type="NCBI Taxonomy" id="2705534"/>
    <lineage>
        <taxon>Bacteria</taxon>
        <taxon>Pseudomonadati</taxon>
        <taxon>Nitrospinota/Tectimicrobiota group</taxon>
        <taxon>Nitrospinota</taxon>
        <taxon>Nitrospinia</taxon>
        <taxon>Nitrospinales</taxon>
        <taxon>Nitrospinaceae</taxon>
        <taxon>Candidatus Nitrohelix</taxon>
    </lineage>
</organism>
<protein>
    <submittedName>
        <fullName evidence="8">Thiolase family protein</fullName>
    </submittedName>
</protein>
<name>A0A7T0G2H2_9BACT</name>
<comment type="similarity">
    <text evidence="1 5">Belongs to the thiolase-like superfamily. Thiolase family.</text>
</comment>
<dbReference type="Gene3D" id="3.40.47.10">
    <property type="match status" value="2"/>
</dbReference>
<sequence length="391" mass="41418">MKYAEHSYIYSAVRTPIGAFNGALSSVSAPDLAAVAITEALKRSAVSLDAIGSVYLGNVLPAGLGQAPARQAARKSGLPDHVGGFSVNKVCGSGLQCVILADQSVRLGQADFVVAGGMENMSRAPFLIPQMRRGHKLGNASMIDSMIHDGLWDSFEEKHMGQLSDALGQQLAYSRESQDAYALNSYARARRAQESGIFAREIACVSFTKKGVQTVIDKDEQPFADDLDDFASLSPVFDRERGSITKGNGAKLNDGAAAMVIGKETADLKPIARIIAHTTHAQSPATFALAPVEAIRKILKANQLSVNDIDLFEINEAFAVMSLAVNEQLGLNPEKVNVHGGSIALGHPIGATGARILVTLINALQERNLKRGLASLCIGGGEALAMIIERV</sequence>
<evidence type="ECO:0000256" key="2">
    <source>
        <dbReference type="ARBA" id="ARBA00022679"/>
    </source>
</evidence>
<evidence type="ECO:0000259" key="7">
    <source>
        <dbReference type="Pfam" id="PF02803"/>
    </source>
</evidence>
<dbReference type="CDD" id="cd00751">
    <property type="entry name" value="thiolase"/>
    <property type="match status" value="1"/>
</dbReference>
<dbReference type="Proteomes" id="UP000594464">
    <property type="component" value="Chromosome"/>
</dbReference>
<dbReference type="NCBIfam" id="TIGR01930">
    <property type="entry name" value="AcCoA-C-Actrans"/>
    <property type="match status" value="1"/>
</dbReference>
<reference evidence="9" key="1">
    <citation type="submission" date="2020-02" db="EMBL/GenBank/DDBJ databases">
        <title>Genomic and physiological characterization of two novel Nitrospinaceae genera.</title>
        <authorList>
            <person name="Mueller A.J."/>
            <person name="Jung M.-Y."/>
            <person name="Strachan C.R."/>
            <person name="Herbold C.W."/>
            <person name="Kirkegaard R.H."/>
            <person name="Daims H."/>
        </authorList>
    </citation>
    <scope>NUCLEOTIDE SEQUENCE [LARGE SCALE GENOMIC DNA]</scope>
</reference>
<feature type="active site" description="Proton acceptor" evidence="4">
    <location>
        <position position="347"/>
    </location>
</feature>
<gene>
    <name evidence="8" type="ORF">G3M78_02490</name>
</gene>
<dbReference type="EMBL" id="CP048620">
    <property type="protein sequence ID" value="QPJ64324.1"/>
    <property type="molecule type" value="Genomic_DNA"/>
</dbReference>
<dbReference type="PANTHER" id="PTHR18919:SF138">
    <property type="entry name" value="ACETYL-COA C-ACETYLTRANSFERASE"/>
    <property type="match status" value="1"/>
</dbReference>
<dbReference type="InterPro" id="IPR002155">
    <property type="entry name" value="Thiolase"/>
</dbReference>
<evidence type="ECO:0000256" key="5">
    <source>
        <dbReference type="RuleBase" id="RU003557"/>
    </source>
</evidence>
<keyword evidence="2 5" id="KW-0808">Transferase</keyword>
<dbReference type="InterPro" id="IPR020613">
    <property type="entry name" value="Thiolase_CS"/>
</dbReference>
<proteinExistence type="inferred from homology"/>
<dbReference type="PROSITE" id="PS00737">
    <property type="entry name" value="THIOLASE_2"/>
    <property type="match status" value="1"/>
</dbReference>
<feature type="domain" description="Thiolase N-terminal" evidence="6">
    <location>
        <begin position="8"/>
        <end position="264"/>
    </location>
</feature>
<feature type="domain" description="Thiolase C-terminal" evidence="7">
    <location>
        <begin position="268"/>
        <end position="390"/>
    </location>
</feature>
<dbReference type="Pfam" id="PF00108">
    <property type="entry name" value="Thiolase_N"/>
    <property type="match status" value="1"/>
</dbReference>
<feature type="active site" description="Acyl-thioester intermediate" evidence="4">
    <location>
        <position position="91"/>
    </location>
</feature>
<dbReference type="InterPro" id="IPR020617">
    <property type="entry name" value="Thiolase_C"/>
</dbReference>
<evidence type="ECO:0000256" key="1">
    <source>
        <dbReference type="ARBA" id="ARBA00010982"/>
    </source>
</evidence>
<dbReference type="PROSITE" id="PS00099">
    <property type="entry name" value="THIOLASE_3"/>
    <property type="match status" value="1"/>
</dbReference>
<dbReference type="PANTHER" id="PTHR18919">
    <property type="entry name" value="ACETYL-COA C-ACYLTRANSFERASE"/>
    <property type="match status" value="1"/>
</dbReference>
<keyword evidence="3 5" id="KW-0012">Acyltransferase</keyword>